<accession>A0A0E3UMP9</accession>
<dbReference type="Gene3D" id="3.30.160.670">
    <property type="match status" value="1"/>
</dbReference>
<feature type="domain" description="DUF4136" evidence="2">
    <location>
        <begin position="28"/>
        <end position="187"/>
    </location>
</feature>
<protein>
    <recommendedName>
        <fullName evidence="2">DUF4136 domain-containing protein</fullName>
    </recommendedName>
</protein>
<sequence length="194" mass="21904">MRTIRTPVLAWLAVLALLLAGCASGPTVRVDTDPEADFSRYRSWAFYEPIAMEAHGYSSYTTERVRAAIRREMDARGYAYDPASPGLRVNFQGIVEEKTDVYTVPRTDFQYYYSYRARSYVAVPVWYDEAQVSRYRQGTLTVDLVDAGLNRLVWTGSAVGRVTRKTPEERATEIDAAVAAIFAQYPYQATGRTP</sequence>
<dbReference type="InterPro" id="IPR025411">
    <property type="entry name" value="DUF4136"/>
</dbReference>
<feature type="signal peptide" evidence="1">
    <location>
        <begin position="1"/>
        <end position="25"/>
    </location>
</feature>
<keyword evidence="1" id="KW-0732">Signal</keyword>
<keyword evidence="4" id="KW-1185">Reference proteome</keyword>
<feature type="chain" id="PRO_5002412799" description="DUF4136 domain-containing protein" evidence="1">
    <location>
        <begin position="26"/>
        <end position="194"/>
    </location>
</feature>
<evidence type="ECO:0000256" key="1">
    <source>
        <dbReference type="SAM" id="SignalP"/>
    </source>
</evidence>
<dbReference type="Pfam" id="PF13590">
    <property type="entry name" value="DUF4136"/>
    <property type="match status" value="1"/>
</dbReference>
<evidence type="ECO:0000313" key="3">
    <source>
        <dbReference type="EMBL" id="AKC86240.1"/>
    </source>
</evidence>
<evidence type="ECO:0000313" key="4">
    <source>
        <dbReference type="Proteomes" id="UP000033067"/>
    </source>
</evidence>
<dbReference type="AlphaFoldDB" id="A0A0E3UMP9"/>
<dbReference type="EMBL" id="CP011144">
    <property type="protein sequence ID" value="AKC86240.1"/>
    <property type="molecule type" value="Genomic_DNA"/>
</dbReference>
<reference evidence="3 4" key="1">
    <citation type="journal article" date="2015" name="Genome Announc.">
        <title>Complete Genome Sequence of Pseudoxanthomonas suwonensis Strain J1, a Cellulose-Degrading Bacterium Isolated from Leaf- and Wood-Enriched Soil.</title>
        <authorList>
            <person name="Hou L."/>
            <person name="Jiang J."/>
            <person name="Xu Z."/>
            <person name="Zhou Y."/>
            <person name="Leung F.C."/>
        </authorList>
    </citation>
    <scope>NUCLEOTIDE SEQUENCE [LARGE SCALE GENOMIC DNA]</scope>
    <source>
        <strain evidence="3 4">J1</strain>
    </source>
</reference>
<dbReference type="RefSeq" id="WP_052631037.1">
    <property type="nucleotide sequence ID" value="NZ_CP011144.1"/>
</dbReference>
<name>A0A0E3UMP9_9GAMM</name>
<organism evidence="3 4">
    <name type="scientific">Pseudoxanthomonas suwonensis</name>
    <dbReference type="NCBI Taxonomy" id="314722"/>
    <lineage>
        <taxon>Bacteria</taxon>
        <taxon>Pseudomonadati</taxon>
        <taxon>Pseudomonadota</taxon>
        <taxon>Gammaproteobacteria</taxon>
        <taxon>Lysobacterales</taxon>
        <taxon>Lysobacteraceae</taxon>
        <taxon>Pseudoxanthomonas</taxon>
    </lineage>
</organism>
<dbReference type="PROSITE" id="PS51257">
    <property type="entry name" value="PROKAR_LIPOPROTEIN"/>
    <property type="match status" value="1"/>
</dbReference>
<dbReference type="KEGG" id="psuw:WQ53_05075"/>
<dbReference type="OrthoDB" id="118896at2"/>
<proteinExistence type="predicted"/>
<evidence type="ECO:0000259" key="2">
    <source>
        <dbReference type="Pfam" id="PF13590"/>
    </source>
</evidence>
<dbReference type="Proteomes" id="UP000033067">
    <property type="component" value="Chromosome"/>
</dbReference>
<gene>
    <name evidence="3" type="ORF">WQ53_05075</name>
</gene>
<dbReference type="PATRIC" id="fig|314722.6.peg.1067"/>